<proteinExistence type="predicted"/>
<feature type="transmembrane region" description="Helical" evidence="1">
    <location>
        <begin position="30"/>
        <end position="51"/>
    </location>
</feature>
<keyword evidence="1" id="KW-1133">Transmembrane helix</keyword>
<accession>A0A6J6JN58</accession>
<dbReference type="EMBL" id="CAEZVN010000109">
    <property type="protein sequence ID" value="CAB4637958.1"/>
    <property type="molecule type" value="Genomic_DNA"/>
</dbReference>
<name>A0A6J6JN58_9ZZZZ</name>
<keyword evidence="1" id="KW-0812">Transmembrane</keyword>
<evidence type="ECO:0000256" key="1">
    <source>
        <dbReference type="SAM" id="Phobius"/>
    </source>
</evidence>
<organism evidence="2">
    <name type="scientific">freshwater metagenome</name>
    <dbReference type="NCBI Taxonomy" id="449393"/>
    <lineage>
        <taxon>unclassified sequences</taxon>
        <taxon>metagenomes</taxon>
        <taxon>ecological metagenomes</taxon>
    </lineage>
</organism>
<dbReference type="AlphaFoldDB" id="A0A6J6JN58"/>
<feature type="transmembrane region" description="Helical" evidence="1">
    <location>
        <begin position="6"/>
        <end position="23"/>
    </location>
</feature>
<evidence type="ECO:0000313" key="2">
    <source>
        <dbReference type="EMBL" id="CAB4637958.1"/>
    </source>
</evidence>
<reference evidence="2" key="1">
    <citation type="submission" date="2020-05" db="EMBL/GenBank/DDBJ databases">
        <authorList>
            <person name="Chiriac C."/>
            <person name="Salcher M."/>
            <person name="Ghai R."/>
            <person name="Kavagutti S V."/>
        </authorList>
    </citation>
    <scope>NUCLEOTIDE SEQUENCE</scope>
</reference>
<gene>
    <name evidence="2" type="ORF">UFOPK2001_00965</name>
</gene>
<protein>
    <submittedName>
        <fullName evidence="2">Unannotated protein</fullName>
    </submittedName>
</protein>
<sequence length="60" mass="6398">MVLGGWIFKMLGFIFIIALLKGATFIAGPVLFFTLVASILGTLVIDSLIVLKSRITVGSN</sequence>
<keyword evidence="1" id="KW-0472">Membrane</keyword>